<dbReference type="Gene3D" id="3.10.20.300">
    <property type="entry name" value="mk0293 like domain"/>
    <property type="match status" value="1"/>
</dbReference>
<dbReference type="GO" id="GO:0051604">
    <property type="term" value="P:protein maturation"/>
    <property type="evidence" value="ECO:0007669"/>
    <property type="project" value="UniProtKB-UniRule"/>
</dbReference>
<reference evidence="3" key="1">
    <citation type="submission" date="2020-11" db="EMBL/GenBank/DDBJ databases">
        <title>Nocardioides sp. CBS4Y-1, whole genome shotgun sequence.</title>
        <authorList>
            <person name="Tuo L."/>
        </authorList>
    </citation>
    <scope>NUCLEOTIDE SEQUENCE</scope>
    <source>
        <strain evidence="3">CBS4Y-1</strain>
    </source>
</reference>
<comment type="catalytic activity">
    <reaction evidence="2">
        <text>Ni(II)-pyridinium-3,5-bisthiocarboxylate mononucleotide = pyridinium-3,5-bisthiocarboxylate mononucleotide + Ni(2+)</text>
        <dbReference type="Rhea" id="RHEA:54784"/>
        <dbReference type="ChEBI" id="CHEBI:49786"/>
        <dbReference type="ChEBI" id="CHEBI:137372"/>
        <dbReference type="ChEBI" id="CHEBI:137373"/>
        <dbReference type="EC" id="4.99.1.12"/>
    </reaction>
</comment>
<keyword evidence="1 2" id="KW-0533">Nickel</keyword>
<evidence type="ECO:0000313" key="3">
    <source>
        <dbReference type="EMBL" id="MBF4163724.1"/>
    </source>
</evidence>
<protein>
    <recommendedName>
        <fullName evidence="2">Pyridinium-3,5-bisthiocarboxylic acid mononucleotide nickel insertion protein</fullName>
        <shortName evidence="2">P2TMN nickel insertion protein</shortName>
        <ecNumber evidence="2">4.99.1.12</ecNumber>
    </recommendedName>
    <alternativeName>
        <fullName evidence="2">Nickel-pincer cofactor biosynthesis protein LarC</fullName>
    </alternativeName>
</protein>
<organism evidence="3 4">
    <name type="scientific">Nocardioides acrostichi</name>
    <dbReference type="NCBI Taxonomy" id="2784339"/>
    <lineage>
        <taxon>Bacteria</taxon>
        <taxon>Bacillati</taxon>
        <taxon>Actinomycetota</taxon>
        <taxon>Actinomycetes</taxon>
        <taxon>Propionibacteriales</taxon>
        <taxon>Nocardioidaceae</taxon>
        <taxon>Nocardioides</taxon>
    </lineage>
</organism>
<dbReference type="GO" id="GO:0016151">
    <property type="term" value="F:nickel cation binding"/>
    <property type="evidence" value="ECO:0007669"/>
    <property type="project" value="UniProtKB-UniRule"/>
</dbReference>
<dbReference type="RefSeq" id="WP_194504984.1">
    <property type="nucleotide sequence ID" value="NZ_JADIVZ010000014.1"/>
</dbReference>
<dbReference type="Proteomes" id="UP000656804">
    <property type="component" value="Unassembled WGS sequence"/>
</dbReference>
<evidence type="ECO:0000256" key="1">
    <source>
        <dbReference type="ARBA" id="ARBA00022596"/>
    </source>
</evidence>
<dbReference type="AlphaFoldDB" id="A0A930V497"/>
<sequence length="393" mass="40291">MSDVWVDASAGASGDMLLGALVGAGVPLAVLQSAVDAVSPEPVGLRVEAVTRAGLAATRVHVEVADSIAHRTWVEVRALLEGAPLEPAVRERARTVFAALAEAEAHVHGTAVDDVAFHEVGALDSLADVVGCSAGLAHLLGDEGRLTVSPIAVGSGRIASAHGSLPVPVPAVTRLLRGVATSAGPGEGELCTPTGAALLANLADDVGPQPAMAVSDIGTGAGALDPGTHANVVRLLVAGTLDAETTATELVLETNVDDLDPRVWPHVLEALLGAGAADAWLTPIVMKKGRPAHTLGVLTRPEHVEAVRAVIWRETSSIGVREHAVTKRALPREEVTVEVAGHPVRVKVSRAGGRVVTAQPEHDDCAAVASATGWPIRHVIDAARVSSRPRVEP</sequence>
<evidence type="ECO:0000313" key="4">
    <source>
        <dbReference type="Proteomes" id="UP000656804"/>
    </source>
</evidence>
<comment type="caution">
    <text evidence="3">The sequence shown here is derived from an EMBL/GenBank/DDBJ whole genome shotgun (WGS) entry which is preliminary data.</text>
</comment>
<keyword evidence="2" id="KW-0456">Lyase</keyword>
<evidence type="ECO:0000256" key="2">
    <source>
        <dbReference type="HAMAP-Rule" id="MF_01074"/>
    </source>
</evidence>
<dbReference type="Pfam" id="PF01969">
    <property type="entry name" value="Ni_insertion"/>
    <property type="match status" value="1"/>
</dbReference>
<dbReference type="PANTHER" id="PTHR36566">
    <property type="entry name" value="NICKEL INSERTION PROTEIN-RELATED"/>
    <property type="match status" value="1"/>
</dbReference>
<name>A0A930V497_9ACTN</name>
<accession>A0A930V497</accession>
<dbReference type="Gene3D" id="3.30.70.1380">
    <property type="entry name" value="Transcriptional regulatory protein pf0864 domain like"/>
    <property type="match status" value="1"/>
</dbReference>
<comment type="function">
    <text evidence="2">Involved in the biosynthesis of a nickel-pincer cofactor ((SCS)Ni(II) pincer complex). Binds Ni(2+), and functions in nickel delivery to pyridinium-3,5-bisthiocarboxylic acid mononucleotide (P2TMN), to form the mature cofactor. Is thus probably required for the activation of nickel-pincer cofactor-dependent enzymes.</text>
</comment>
<gene>
    <name evidence="2 3" type="primary">larC</name>
    <name evidence="3" type="ORF">ISG29_18760</name>
</gene>
<proteinExistence type="inferred from homology"/>
<dbReference type="GO" id="GO:0016829">
    <property type="term" value="F:lyase activity"/>
    <property type="evidence" value="ECO:0007669"/>
    <property type="project" value="UniProtKB-UniRule"/>
</dbReference>
<dbReference type="PANTHER" id="PTHR36566:SF1">
    <property type="entry name" value="PYRIDINIUM-3,5-BISTHIOCARBOXYLIC ACID MONONUCLEOTIDE NICKEL INSERTION PROTEIN"/>
    <property type="match status" value="1"/>
</dbReference>
<dbReference type="NCBIfam" id="TIGR00299">
    <property type="entry name" value="nickel pincer cofactor biosynthesis protein LarC"/>
    <property type="match status" value="1"/>
</dbReference>
<dbReference type="InterPro" id="IPR002822">
    <property type="entry name" value="Ni_insertion"/>
</dbReference>
<dbReference type="EMBL" id="JADIVZ010000014">
    <property type="protein sequence ID" value="MBF4163724.1"/>
    <property type="molecule type" value="Genomic_DNA"/>
</dbReference>
<comment type="similarity">
    <text evidence="2">Belongs to the LarC family.</text>
</comment>
<keyword evidence="4" id="KW-1185">Reference proteome</keyword>
<dbReference type="EC" id="4.99.1.12" evidence="2"/>
<dbReference type="HAMAP" id="MF_01074">
    <property type="entry name" value="LarC"/>
    <property type="match status" value="1"/>
</dbReference>